<organism evidence="5 6">
    <name type="scientific">Marine Group I thaumarchaeote SCGC AAA799-N04</name>
    <dbReference type="NCBI Taxonomy" id="1502293"/>
    <lineage>
        <taxon>Archaea</taxon>
        <taxon>Nitrososphaerota</taxon>
        <taxon>Marine Group I</taxon>
    </lineage>
</organism>
<protein>
    <submittedName>
        <fullName evidence="5">HxlR family transcriptional regulator protein</fullName>
    </submittedName>
</protein>
<dbReference type="PANTHER" id="PTHR33204:SF18">
    <property type="entry name" value="TRANSCRIPTIONAL REGULATORY PROTEIN"/>
    <property type="match status" value="1"/>
</dbReference>
<reference evidence="5 6" key="1">
    <citation type="submission" date="2014-06" db="EMBL/GenBank/DDBJ databases">
        <authorList>
            <person name="Ngugi D.K."/>
            <person name="Blom J."/>
            <person name="Alam I."/>
            <person name="Rashid M."/>
            <person name="Ba Alawi W."/>
            <person name="Zhang G."/>
            <person name="Hikmawan T."/>
            <person name="Guan Y."/>
            <person name="Antunes A."/>
            <person name="Siam R."/>
            <person name="ElDorry H."/>
            <person name="Bajic V."/>
            <person name="Stingl U."/>
        </authorList>
    </citation>
    <scope>NUCLEOTIDE SEQUENCE [LARGE SCALE GENOMIC DNA]</scope>
    <source>
        <strain evidence="5">SCGC AAA799-N04</strain>
    </source>
</reference>
<evidence type="ECO:0000256" key="2">
    <source>
        <dbReference type="ARBA" id="ARBA00023125"/>
    </source>
</evidence>
<keyword evidence="2" id="KW-0238">DNA-binding</keyword>
<evidence type="ECO:0000313" key="6">
    <source>
        <dbReference type="Proteomes" id="UP000028059"/>
    </source>
</evidence>
<evidence type="ECO:0000256" key="1">
    <source>
        <dbReference type="ARBA" id="ARBA00023015"/>
    </source>
</evidence>
<dbReference type="InterPro" id="IPR002577">
    <property type="entry name" value="HTH_HxlR"/>
</dbReference>
<gene>
    <name evidence="5" type="ORF">AAA799N04_00906</name>
</gene>
<keyword evidence="1" id="KW-0805">Transcription regulation</keyword>
<dbReference type="Gene3D" id="1.10.10.10">
    <property type="entry name" value="Winged helix-like DNA-binding domain superfamily/Winged helix DNA-binding domain"/>
    <property type="match status" value="1"/>
</dbReference>
<evidence type="ECO:0000256" key="3">
    <source>
        <dbReference type="ARBA" id="ARBA00023163"/>
    </source>
</evidence>
<dbReference type="PROSITE" id="PS51118">
    <property type="entry name" value="HTH_HXLR"/>
    <property type="match status" value="1"/>
</dbReference>
<comment type="caution">
    <text evidence="5">The sequence shown here is derived from an EMBL/GenBank/DDBJ whole genome shotgun (WGS) entry which is preliminary data.</text>
</comment>
<keyword evidence="3" id="KW-0804">Transcription</keyword>
<dbReference type="Pfam" id="PF01638">
    <property type="entry name" value="HxlR"/>
    <property type="match status" value="1"/>
</dbReference>
<dbReference type="AlphaFoldDB" id="A0A081RN72"/>
<dbReference type="EMBL" id="JOKN01000013">
    <property type="protein sequence ID" value="KEQ56645.1"/>
    <property type="molecule type" value="Genomic_DNA"/>
</dbReference>
<dbReference type="PATRIC" id="fig|1502293.3.peg.834"/>
<proteinExistence type="predicted"/>
<dbReference type="GO" id="GO:0003677">
    <property type="term" value="F:DNA binding"/>
    <property type="evidence" value="ECO:0007669"/>
    <property type="project" value="UniProtKB-KW"/>
</dbReference>
<dbReference type="Proteomes" id="UP000028059">
    <property type="component" value="Unassembled WGS sequence"/>
</dbReference>
<dbReference type="InterPro" id="IPR036390">
    <property type="entry name" value="WH_DNA-bd_sf"/>
</dbReference>
<sequence>MVDFLVEDCKCCPIDNTFKIIGKKFTIHILRNMVILNQHRFNEFINSVEGINPNTLSTRLKEMEQGGLIEKNIYNETPIRIEYDLTKKGKALQPILEEMAKFSAKFCCDEIFVDAKPRTFTQVYGKNLPIVN</sequence>
<keyword evidence="6" id="KW-1185">Reference proteome</keyword>
<name>A0A081RN72_9ARCH</name>
<evidence type="ECO:0000313" key="5">
    <source>
        <dbReference type="EMBL" id="KEQ56645.1"/>
    </source>
</evidence>
<dbReference type="SUPFAM" id="SSF46785">
    <property type="entry name" value="Winged helix' DNA-binding domain"/>
    <property type="match status" value="1"/>
</dbReference>
<accession>A0A081RN72</accession>
<dbReference type="InterPro" id="IPR036388">
    <property type="entry name" value="WH-like_DNA-bd_sf"/>
</dbReference>
<feature type="domain" description="HTH hxlR-type" evidence="4">
    <location>
        <begin position="12"/>
        <end position="111"/>
    </location>
</feature>
<evidence type="ECO:0000259" key="4">
    <source>
        <dbReference type="PROSITE" id="PS51118"/>
    </source>
</evidence>
<dbReference type="PANTHER" id="PTHR33204">
    <property type="entry name" value="TRANSCRIPTIONAL REGULATOR, MARR FAMILY"/>
    <property type="match status" value="1"/>
</dbReference>